<feature type="region of interest" description="Disordered" evidence="1">
    <location>
        <begin position="20"/>
        <end position="112"/>
    </location>
</feature>
<dbReference type="PANTHER" id="PTHR22684">
    <property type="entry name" value="NULP1-RELATED"/>
    <property type="match status" value="1"/>
</dbReference>
<gene>
    <name evidence="2" type="ORF">B0I36DRAFT_251820</name>
</gene>
<organism evidence="2 3">
    <name type="scientific">Microdochium trichocladiopsis</name>
    <dbReference type="NCBI Taxonomy" id="1682393"/>
    <lineage>
        <taxon>Eukaryota</taxon>
        <taxon>Fungi</taxon>
        <taxon>Dikarya</taxon>
        <taxon>Ascomycota</taxon>
        <taxon>Pezizomycotina</taxon>
        <taxon>Sordariomycetes</taxon>
        <taxon>Xylariomycetidae</taxon>
        <taxon>Xylariales</taxon>
        <taxon>Microdochiaceae</taxon>
        <taxon>Microdochium</taxon>
    </lineage>
</organism>
<dbReference type="GeneID" id="70180188"/>
<sequence length="627" mass="71124">MSSRQLRKLQKQRELEALEAQAAKEQAAQEESSEDEIPVIRSKPSTFSGFAALGGGDDDNDDEDNENDLEDDENDLEDDDDKGQMNPSRKKDDTSTAAVQETPAAGNDEDDEIDRALRELNLANKNSRSNTADDGRSPESKAYERICELLQVNTHHLKVMSEMRRMFGREAIATVHREEQEEQAAAARNNQRRGGTHEVDLETYLKGQRGQSLPEVTLRRNPFLDGKESWPKAAVDGLTMEEVRDSTLCRDDETVEFRLVHDPAYNEKEKSFFSLVQMFDPMQLVHFLHRNPYHVSTLIQVTKVAKQDQNLSLAADLCERALFTFGRVSISLFRKKMQEGKARLDFRRPENRQFWLAGYHYLSSLMHKGTPRTALEWSKLLYSMDLSDPYGLIHFIHISALKCHESAWFIDFCDSEALDECDTAQDYIRQSLVLARLQQDDRAGAKTLLIEGMERLPWLYSSLFKAIGLDVPKVIWGFTPRDSHEELYVELYVHQTKKLWDNSQATALLKEAAALASKPDETTFAPLPVVGRNLARFIYLDNTPALMGLVPDGMLASSPNWEFDPLPPLITENIFSYESQKQPWQPTGGEHGESRADTRRVRGRLRRLGGRGTCGTGCGQALRLPAK</sequence>
<dbReference type="EMBL" id="JAGTJQ010000010">
    <property type="protein sequence ID" value="KAH7021265.1"/>
    <property type="molecule type" value="Genomic_DNA"/>
</dbReference>
<dbReference type="AlphaFoldDB" id="A0A9P9BI66"/>
<feature type="region of interest" description="Disordered" evidence="1">
    <location>
        <begin position="178"/>
        <end position="197"/>
    </location>
</feature>
<feature type="compositionally biased region" description="Low complexity" evidence="1">
    <location>
        <begin position="183"/>
        <end position="193"/>
    </location>
</feature>
<accession>A0A9P9BI66</accession>
<dbReference type="GO" id="GO:0072344">
    <property type="term" value="P:rescue of stalled ribosome"/>
    <property type="evidence" value="ECO:0007669"/>
    <property type="project" value="TreeGrafter"/>
</dbReference>
<evidence type="ECO:0000313" key="3">
    <source>
        <dbReference type="Proteomes" id="UP000756346"/>
    </source>
</evidence>
<reference evidence="2" key="1">
    <citation type="journal article" date="2021" name="Nat. Commun.">
        <title>Genetic determinants of endophytism in the Arabidopsis root mycobiome.</title>
        <authorList>
            <person name="Mesny F."/>
            <person name="Miyauchi S."/>
            <person name="Thiergart T."/>
            <person name="Pickel B."/>
            <person name="Atanasova L."/>
            <person name="Karlsson M."/>
            <person name="Huettel B."/>
            <person name="Barry K.W."/>
            <person name="Haridas S."/>
            <person name="Chen C."/>
            <person name="Bauer D."/>
            <person name="Andreopoulos W."/>
            <person name="Pangilinan J."/>
            <person name="LaButti K."/>
            <person name="Riley R."/>
            <person name="Lipzen A."/>
            <person name="Clum A."/>
            <person name="Drula E."/>
            <person name="Henrissat B."/>
            <person name="Kohler A."/>
            <person name="Grigoriev I.V."/>
            <person name="Martin F.M."/>
            <person name="Hacquard S."/>
        </authorList>
    </citation>
    <scope>NUCLEOTIDE SEQUENCE</scope>
    <source>
        <strain evidence="2">MPI-CAGE-CH-0230</strain>
    </source>
</reference>
<dbReference type="InterPro" id="IPR006994">
    <property type="entry name" value="TCF25/Rqc1"/>
</dbReference>
<dbReference type="OrthoDB" id="205993at2759"/>
<dbReference type="PANTHER" id="PTHR22684:SF0">
    <property type="entry name" value="RIBOSOME QUALITY CONTROL COMPLEX SUBUNIT TCF25"/>
    <property type="match status" value="1"/>
</dbReference>
<evidence type="ECO:0000256" key="1">
    <source>
        <dbReference type="SAM" id="MobiDB-lite"/>
    </source>
</evidence>
<feature type="compositionally biased region" description="Low complexity" evidence="1">
    <location>
        <begin position="20"/>
        <end position="30"/>
    </location>
</feature>
<dbReference type="GO" id="GO:1990116">
    <property type="term" value="P:ribosome-associated ubiquitin-dependent protein catabolic process"/>
    <property type="evidence" value="ECO:0007669"/>
    <property type="project" value="TreeGrafter"/>
</dbReference>
<dbReference type="GO" id="GO:1990112">
    <property type="term" value="C:RQC complex"/>
    <property type="evidence" value="ECO:0007669"/>
    <property type="project" value="TreeGrafter"/>
</dbReference>
<dbReference type="RefSeq" id="XP_046007466.1">
    <property type="nucleotide sequence ID" value="XM_046150642.1"/>
</dbReference>
<protein>
    <submittedName>
        <fullName evidence="2">Transcriptional repressor TCF25-domain-containing protein</fullName>
    </submittedName>
</protein>
<evidence type="ECO:0000313" key="2">
    <source>
        <dbReference type="EMBL" id="KAH7021265.1"/>
    </source>
</evidence>
<feature type="compositionally biased region" description="Acidic residues" evidence="1">
    <location>
        <begin position="56"/>
        <end position="81"/>
    </location>
</feature>
<name>A0A9P9BI66_9PEZI</name>
<dbReference type="Pfam" id="PF04910">
    <property type="entry name" value="Tcf25"/>
    <property type="match status" value="1"/>
</dbReference>
<dbReference type="Proteomes" id="UP000756346">
    <property type="component" value="Unassembled WGS sequence"/>
</dbReference>
<keyword evidence="3" id="KW-1185">Reference proteome</keyword>
<proteinExistence type="predicted"/>
<comment type="caution">
    <text evidence="2">The sequence shown here is derived from an EMBL/GenBank/DDBJ whole genome shotgun (WGS) entry which is preliminary data.</text>
</comment>